<reference evidence="3" key="2">
    <citation type="submission" date="2023-07" db="EMBL/GenBank/DDBJ databases">
        <title>Genome-based characterization of strain KMM 296 and proposal for reclassification of Cobetia litoralis and Cobetia pacifica, and emended description of the species Cobetia amphilecti and Cobetia marina.</title>
        <authorList>
            <person name="Balabanova L."/>
            <person name="Nedashkovskaya O."/>
        </authorList>
    </citation>
    <scope>NUCLEOTIDE SEQUENCE [LARGE SCALE GENOMIC DNA]</scope>
    <source>
        <strain evidence="3">NRIC 0815</strain>
    </source>
</reference>
<dbReference type="NCBIfam" id="NF003545">
    <property type="entry name" value="PRK05205.1-1"/>
    <property type="match status" value="1"/>
</dbReference>
<dbReference type="EC" id="2.4.2.9" evidence="2"/>
<sequence>MQESEMHEEHEALPEVEALLEAMTEELELLFERRELDRERLIPVGIHTGGVWVAQALRERLGLEEPLATLDIGFWRDDFGHKGLPDGGQGSQLPDIENRDLLLVDDVLMSGRTVRAALNELFDYGRPRRVLLACLVELPGRELPVQPDALGANLALAPGKRIKLEGPDNLRLTLVDTGEVTA</sequence>
<gene>
    <name evidence="2" type="primary">pyrR</name>
    <name evidence="2" type="ORF">QLT01_05095</name>
</gene>
<comment type="caution">
    <text evidence="2">The sequence shown here is derived from an EMBL/GenBank/DDBJ whole genome shotgun (WGS) entry which is preliminary data.</text>
</comment>
<dbReference type="PANTHER" id="PTHR11608:SF0">
    <property type="entry name" value="BIFUNCTIONAL PROTEIN PYRR"/>
    <property type="match status" value="1"/>
</dbReference>
<dbReference type="InterPro" id="IPR029057">
    <property type="entry name" value="PRTase-like"/>
</dbReference>
<dbReference type="EMBL" id="JASCSA010000003">
    <property type="protein sequence ID" value="MDI5883730.1"/>
    <property type="molecule type" value="Genomic_DNA"/>
</dbReference>
<accession>A0ABT6UM24</accession>
<dbReference type="GO" id="GO:0004845">
    <property type="term" value="F:uracil phosphoribosyltransferase activity"/>
    <property type="evidence" value="ECO:0007669"/>
    <property type="project" value="UniProtKB-EC"/>
</dbReference>
<name>A0ABT6UM24_9GAMM</name>
<evidence type="ECO:0000313" key="3">
    <source>
        <dbReference type="Proteomes" id="UP001229025"/>
    </source>
</evidence>
<dbReference type="InterPro" id="IPR050137">
    <property type="entry name" value="PyrR_bifunctional"/>
</dbReference>
<evidence type="ECO:0000259" key="1">
    <source>
        <dbReference type="Pfam" id="PF00156"/>
    </source>
</evidence>
<dbReference type="SUPFAM" id="SSF53271">
    <property type="entry name" value="PRTase-like"/>
    <property type="match status" value="1"/>
</dbReference>
<keyword evidence="2" id="KW-0328">Glycosyltransferase</keyword>
<protein>
    <submittedName>
        <fullName evidence="2">Bifunctional pyr operon transcriptional regulator/uracil phosphoribosyltransferase PyrR</fullName>
        <ecNumber evidence="2">2.4.2.9</ecNumber>
    </submittedName>
</protein>
<dbReference type="Proteomes" id="UP001229025">
    <property type="component" value="Unassembled WGS sequence"/>
</dbReference>
<dbReference type="RefSeq" id="WP_245162881.1">
    <property type="nucleotide sequence ID" value="NZ_JQJA01000002.1"/>
</dbReference>
<dbReference type="CDD" id="cd06223">
    <property type="entry name" value="PRTases_typeI"/>
    <property type="match status" value="1"/>
</dbReference>
<proteinExistence type="predicted"/>
<keyword evidence="3" id="KW-1185">Reference proteome</keyword>
<keyword evidence="2" id="KW-0808">Transferase</keyword>
<dbReference type="InterPro" id="IPR000836">
    <property type="entry name" value="PRTase_dom"/>
</dbReference>
<dbReference type="Gene3D" id="3.40.50.2020">
    <property type="match status" value="1"/>
</dbReference>
<dbReference type="PANTHER" id="PTHR11608">
    <property type="entry name" value="BIFUNCTIONAL PROTEIN PYRR"/>
    <property type="match status" value="1"/>
</dbReference>
<evidence type="ECO:0000313" key="2">
    <source>
        <dbReference type="EMBL" id="MDI5883730.1"/>
    </source>
</evidence>
<dbReference type="Pfam" id="PF00156">
    <property type="entry name" value="Pribosyltran"/>
    <property type="match status" value="1"/>
</dbReference>
<feature type="domain" description="Phosphoribosyltransferase" evidence="1">
    <location>
        <begin position="33"/>
        <end position="146"/>
    </location>
</feature>
<organism evidence="2 3">
    <name type="scientific">Cobetia amphilecti</name>
    <dbReference type="NCBI Taxonomy" id="1055104"/>
    <lineage>
        <taxon>Bacteria</taxon>
        <taxon>Pseudomonadati</taxon>
        <taxon>Pseudomonadota</taxon>
        <taxon>Gammaproteobacteria</taxon>
        <taxon>Oceanospirillales</taxon>
        <taxon>Halomonadaceae</taxon>
        <taxon>Cobetia</taxon>
    </lineage>
</organism>
<reference evidence="2 3" key="1">
    <citation type="submission" date="2023-04" db="EMBL/GenBank/DDBJ databases">
        <authorList>
            <person name="Otstavnykh N."/>
            <person name="Seitkalieva A."/>
            <person name="Bystritskaya E."/>
        </authorList>
    </citation>
    <scope>NUCLEOTIDE SEQUENCE [LARGE SCALE GENOMIC DNA]</scope>
    <source>
        <strain evidence="2 3">NRIC 0815</strain>
    </source>
</reference>